<evidence type="ECO:0000313" key="1">
    <source>
        <dbReference type="EMBL" id="EZA56786.1"/>
    </source>
</evidence>
<dbReference type="Proteomes" id="UP000053097">
    <property type="component" value="Unassembled WGS sequence"/>
</dbReference>
<gene>
    <name evidence="1" type="ORF">X777_03225</name>
</gene>
<protein>
    <submittedName>
        <fullName evidence="1">Uncharacterized protein</fullName>
    </submittedName>
</protein>
<name>A0A026WM95_OOCBI</name>
<dbReference type="EMBL" id="KK107157">
    <property type="protein sequence ID" value="EZA56786.1"/>
    <property type="molecule type" value="Genomic_DNA"/>
</dbReference>
<sequence>NHDFDWQNVNIFHYESHLRKREIAEMFYIKCHSNSINLQRDADDLHVVYDTLLNNT</sequence>
<reference evidence="1 2" key="1">
    <citation type="journal article" date="2014" name="Curr. Biol.">
        <title>The genome of the clonal raider ant Cerapachys biroi.</title>
        <authorList>
            <person name="Oxley P.R."/>
            <person name="Ji L."/>
            <person name="Fetter-Pruneda I."/>
            <person name="McKenzie S.K."/>
            <person name="Li C."/>
            <person name="Hu H."/>
            <person name="Zhang G."/>
            <person name="Kronauer D.J."/>
        </authorList>
    </citation>
    <scope>NUCLEOTIDE SEQUENCE [LARGE SCALE GENOMIC DNA]</scope>
</reference>
<accession>A0A026WM95</accession>
<keyword evidence="2" id="KW-1185">Reference proteome</keyword>
<feature type="non-terminal residue" evidence="1">
    <location>
        <position position="1"/>
    </location>
</feature>
<dbReference type="OMA" id="IFHYESH"/>
<organism evidence="1 2">
    <name type="scientific">Ooceraea biroi</name>
    <name type="common">Clonal raider ant</name>
    <name type="synonym">Cerapachys biroi</name>
    <dbReference type="NCBI Taxonomy" id="2015173"/>
    <lineage>
        <taxon>Eukaryota</taxon>
        <taxon>Metazoa</taxon>
        <taxon>Ecdysozoa</taxon>
        <taxon>Arthropoda</taxon>
        <taxon>Hexapoda</taxon>
        <taxon>Insecta</taxon>
        <taxon>Pterygota</taxon>
        <taxon>Neoptera</taxon>
        <taxon>Endopterygota</taxon>
        <taxon>Hymenoptera</taxon>
        <taxon>Apocrita</taxon>
        <taxon>Aculeata</taxon>
        <taxon>Formicoidea</taxon>
        <taxon>Formicidae</taxon>
        <taxon>Dorylinae</taxon>
        <taxon>Ooceraea</taxon>
    </lineage>
</organism>
<dbReference type="AlphaFoldDB" id="A0A026WM95"/>
<evidence type="ECO:0000313" key="2">
    <source>
        <dbReference type="Proteomes" id="UP000053097"/>
    </source>
</evidence>
<proteinExistence type="predicted"/>